<proteinExistence type="predicted"/>
<organism evidence="1 2">
    <name type="scientific">Armillaria gallica</name>
    <name type="common">Bulbous honey fungus</name>
    <name type="synonym">Armillaria bulbosa</name>
    <dbReference type="NCBI Taxonomy" id="47427"/>
    <lineage>
        <taxon>Eukaryota</taxon>
        <taxon>Fungi</taxon>
        <taxon>Dikarya</taxon>
        <taxon>Basidiomycota</taxon>
        <taxon>Agaricomycotina</taxon>
        <taxon>Agaricomycetes</taxon>
        <taxon>Agaricomycetidae</taxon>
        <taxon>Agaricales</taxon>
        <taxon>Marasmiineae</taxon>
        <taxon>Physalacriaceae</taxon>
        <taxon>Armillaria</taxon>
    </lineage>
</organism>
<dbReference type="InParanoid" id="A0A2H3CV06"/>
<sequence>MAGVLQNLPEERKNRVIQGGGPRRFCGNLPVETHVDVWTLGQIYRPTKEYVLLGYCSMLFDGGELGVVCTWECIKSHVSDMTNKPQRDRDNGYWKLCRP</sequence>
<keyword evidence="2" id="KW-1185">Reference proteome</keyword>
<evidence type="ECO:0000313" key="1">
    <source>
        <dbReference type="EMBL" id="PBK82258.1"/>
    </source>
</evidence>
<name>A0A2H3CV06_ARMGA</name>
<protein>
    <submittedName>
        <fullName evidence="1">Uncharacterized protein</fullName>
    </submittedName>
</protein>
<gene>
    <name evidence="1" type="ORF">ARMGADRAFT_1090469</name>
</gene>
<dbReference type="OMA" id="NRVIQGG"/>
<evidence type="ECO:0000313" key="2">
    <source>
        <dbReference type="Proteomes" id="UP000217790"/>
    </source>
</evidence>
<reference evidence="2" key="1">
    <citation type="journal article" date="2017" name="Nat. Ecol. Evol.">
        <title>Genome expansion and lineage-specific genetic innovations in the forest pathogenic fungi Armillaria.</title>
        <authorList>
            <person name="Sipos G."/>
            <person name="Prasanna A.N."/>
            <person name="Walter M.C."/>
            <person name="O'Connor E."/>
            <person name="Balint B."/>
            <person name="Krizsan K."/>
            <person name="Kiss B."/>
            <person name="Hess J."/>
            <person name="Varga T."/>
            <person name="Slot J."/>
            <person name="Riley R."/>
            <person name="Boka B."/>
            <person name="Rigling D."/>
            <person name="Barry K."/>
            <person name="Lee J."/>
            <person name="Mihaltcheva S."/>
            <person name="LaButti K."/>
            <person name="Lipzen A."/>
            <person name="Waldron R."/>
            <person name="Moloney N.M."/>
            <person name="Sperisen C."/>
            <person name="Kredics L."/>
            <person name="Vagvoelgyi C."/>
            <person name="Patrignani A."/>
            <person name="Fitzpatrick D."/>
            <person name="Nagy I."/>
            <person name="Doyle S."/>
            <person name="Anderson J.B."/>
            <person name="Grigoriev I.V."/>
            <person name="Gueldener U."/>
            <person name="Muensterkoetter M."/>
            <person name="Nagy L.G."/>
        </authorList>
    </citation>
    <scope>NUCLEOTIDE SEQUENCE [LARGE SCALE GENOMIC DNA]</scope>
    <source>
        <strain evidence="2">Ar21-2</strain>
    </source>
</reference>
<accession>A0A2H3CV06</accession>
<dbReference type="Proteomes" id="UP000217790">
    <property type="component" value="Unassembled WGS sequence"/>
</dbReference>
<dbReference type="EMBL" id="KZ293719">
    <property type="protein sequence ID" value="PBK82258.1"/>
    <property type="molecule type" value="Genomic_DNA"/>
</dbReference>
<dbReference type="AlphaFoldDB" id="A0A2H3CV06"/>
<dbReference type="OrthoDB" id="2825612at2759"/>